<dbReference type="AlphaFoldDB" id="A0A6J7N6J3"/>
<name>A0A6J7N6J3_9ZZZZ</name>
<dbReference type="Gene3D" id="3.40.50.2000">
    <property type="entry name" value="Glycogen Phosphorylase B"/>
    <property type="match status" value="2"/>
</dbReference>
<evidence type="ECO:0000313" key="6">
    <source>
        <dbReference type="EMBL" id="CAB5071943.1"/>
    </source>
</evidence>
<dbReference type="PANTHER" id="PTHR45947">
    <property type="entry name" value="SULFOQUINOVOSYL TRANSFERASE SQD2"/>
    <property type="match status" value="1"/>
</dbReference>
<reference evidence="4" key="1">
    <citation type="submission" date="2020-05" db="EMBL/GenBank/DDBJ databases">
        <authorList>
            <person name="Chiriac C."/>
            <person name="Salcher M."/>
            <person name="Ghai R."/>
            <person name="Kavagutti S V."/>
        </authorList>
    </citation>
    <scope>NUCLEOTIDE SEQUENCE</scope>
</reference>
<dbReference type="Pfam" id="PF00534">
    <property type="entry name" value="Glycos_transf_1"/>
    <property type="match status" value="1"/>
</dbReference>
<sequence length="372" mass="41765">MHLLLVTPFLPPRIGGIERHSENLIREFVKSPGSEITVLTSNNPRWPVQERNYPRNVKIIQLRSVTLFGRLPIPLVTLSNFRKLRELRKRNFDRLIVQSHLFPISTISALIMQKVPSKIWINHGSGYITMGSNIVQTVEKFYENLQARIMSRRMNGFIAVSKDAATWISSIVKQNFACVPNGVPAELIVQRQTFPVIKGQISLLFVSRLLPGKGGIEAIKILEKLIEREAGEGAYSLTVIGEGSEEEEMQAYATSKQLPVIFLGALNHDVVIEQMRKCDVFIYPSKYPEGFPTVILEAIASGLLIASTSPAGLEVFIETASCIYGQESELASLLSHILMKPIQIINMIQSTQVLLRVNYTWDSIVKELTNPR</sequence>
<dbReference type="GO" id="GO:0016757">
    <property type="term" value="F:glycosyltransferase activity"/>
    <property type="evidence" value="ECO:0007669"/>
    <property type="project" value="InterPro"/>
</dbReference>
<evidence type="ECO:0000313" key="4">
    <source>
        <dbReference type="EMBL" id="CAB4987918.1"/>
    </source>
</evidence>
<gene>
    <name evidence="3" type="ORF">UFOPK2646_00967</name>
    <name evidence="4" type="ORF">UFOPK3937_01136</name>
    <name evidence="5" type="ORF">UFOPK4265_00869</name>
    <name evidence="6" type="ORF">UFOPK4401_00246</name>
</gene>
<evidence type="ECO:0000259" key="2">
    <source>
        <dbReference type="Pfam" id="PF13439"/>
    </source>
</evidence>
<dbReference type="SUPFAM" id="SSF53756">
    <property type="entry name" value="UDP-Glycosyltransferase/glycogen phosphorylase"/>
    <property type="match status" value="1"/>
</dbReference>
<accession>A0A6J7N6J3</accession>
<organism evidence="4">
    <name type="scientific">freshwater metagenome</name>
    <dbReference type="NCBI Taxonomy" id="449393"/>
    <lineage>
        <taxon>unclassified sequences</taxon>
        <taxon>metagenomes</taxon>
        <taxon>ecological metagenomes</taxon>
    </lineage>
</organism>
<protein>
    <submittedName>
        <fullName evidence="4">Unannotated protein</fullName>
    </submittedName>
</protein>
<dbReference type="InterPro" id="IPR001296">
    <property type="entry name" value="Glyco_trans_1"/>
</dbReference>
<dbReference type="CDD" id="cd03801">
    <property type="entry name" value="GT4_PimA-like"/>
    <property type="match status" value="1"/>
</dbReference>
<feature type="domain" description="Glycosyltransferase subfamily 4-like N-terminal" evidence="2">
    <location>
        <begin position="14"/>
        <end position="186"/>
    </location>
</feature>
<proteinExistence type="predicted"/>
<dbReference type="Pfam" id="PF13439">
    <property type="entry name" value="Glyco_transf_4"/>
    <property type="match status" value="1"/>
</dbReference>
<evidence type="ECO:0000313" key="3">
    <source>
        <dbReference type="EMBL" id="CAB4710884.1"/>
    </source>
</evidence>
<dbReference type="EMBL" id="CAFBQK010000109">
    <property type="protein sequence ID" value="CAB5053212.1"/>
    <property type="molecule type" value="Genomic_DNA"/>
</dbReference>
<dbReference type="EMBL" id="CAFBRB010000013">
    <property type="protein sequence ID" value="CAB5071943.1"/>
    <property type="molecule type" value="Genomic_DNA"/>
</dbReference>
<feature type="domain" description="Glycosyl transferase family 1" evidence="1">
    <location>
        <begin position="196"/>
        <end position="318"/>
    </location>
</feature>
<evidence type="ECO:0000259" key="1">
    <source>
        <dbReference type="Pfam" id="PF00534"/>
    </source>
</evidence>
<dbReference type="EMBL" id="CAFBOJ010000146">
    <property type="protein sequence ID" value="CAB4987918.1"/>
    <property type="molecule type" value="Genomic_DNA"/>
</dbReference>
<dbReference type="EMBL" id="CAEZYB010000119">
    <property type="protein sequence ID" value="CAB4710884.1"/>
    <property type="molecule type" value="Genomic_DNA"/>
</dbReference>
<dbReference type="InterPro" id="IPR028098">
    <property type="entry name" value="Glyco_trans_4-like_N"/>
</dbReference>
<evidence type="ECO:0000313" key="5">
    <source>
        <dbReference type="EMBL" id="CAB5053212.1"/>
    </source>
</evidence>
<dbReference type="PANTHER" id="PTHR45947:SF3">
    <property type="entry name" value="SULFOQUINOVOSYL TRANSFERASE SQD2"/>
    <property type="match status" value="1"/>
</dbReference>
<dbReference type="InterPro" id="IPR050194">
    <property type="entry name" value="Glycosyltransferase_grp1"/>
</dbReference>